<organism evidence="1 2">
    <name type="scientific">Glossina brevipalpis</name>
    <dbReference type="NCBI Taxonomy" id="37001"/>
    <lineage>
        <taxon>Eukaryota</taxon>
        <taxon>Metazoa</taxon>
        <taxon>Ecdysozoa</taxon>
        <taxon>Arthropoda</taxon>
        <taxon>Hexapoda</taxon>
        <taxon>Insecta</taxon>
        <taxon>Pterygota</taxon>
        <taxon>Neoptera</taxon>
        <taxon>Endopterygota</taxon>
        <taxon>Diptera</taxon>
        <taxon>Brachycera</taxon>
        <taxon>Muscomorpha</taxon>
        <taxon>Hippoboscoidea</taxon>
        <taxon>Glossinidae</taxon>
        <taxon>Glossina</taxon>
    </lineage>
</organism>
<proteinExistence type="predicted"/>
<evidence type="ECO:0000313" key="1">
    <source>
        <dbReference type="EnsemblMetazoa" id="GBRI026414-PA"/>
    </source>
</evidence>
<sequence>MSVKVQEIMPLTPNKNRNYVCATYPAWNYKNCTWVNECMVRRRNCEHDEGWVIRNKGYCKEDSRGCTLIKHTLDWTIP</sequence>
<reference evidence="2" key="1">
    <citation type="submission" date="2014-03" db="EMBL/GenBank/DDBJ databases">
        <authorList>
            <person name="Aksoy S."/>
            <person name="Warren W."/>
            <person name="Wilson R.K."/>
        </authorList>
    </citation>
    <scope>NUCLEOTIDE SEQUENCE [LARGE SCALE GENOMIC DNA]</scope>
    <source>
        <strain evidence="2">IAEA</strain>
    </source>
</reference>
<protein>
    <submittedName>
        <fullName evidence="1">Uncharacterized protein</fullName>
    </submittedName>
</protein>
<reference evidence="1" key="2">
    <citation type="submission" date="2020-05" db="UniProtKB">
        <authorList>
            <consortium name="EnsemblMetazoa"/>
        </authorList>
    </citation>
    <scope>IDENTIFICATION</scope>
    <source>
        <strain evidence="1">IAEA</strain>
    </source>
</reference>
<dbReference type="VEuPathDB" id="VectorBase:GBRI026414"/>
<keyword evidence="2" id="KW-1185">Reference proteome</keyword>
<accession>A0A1A9WNR6</accession>
<dbReference type="Gene3D" id="3.30.60.30">
    <property type="match status" value="1"/>
</dbReference>
<name>A0A1A9WNR6_9MUSC</name>
<evidence type="ECO:0000313" key="2">
    <source>
        <dbReference type="Proteomes" id="UP000091820"/>
    </source>
</evidence>
<dbReference type="AlphaFoldDB" id="A0A1A9WNR6"/>
<dbReference type="EnsemblMetazoa" id="GBRI026414-RA">
    <property type="protein sequence ID" value="GBRI026414-PA"/>
    <property type="gene ID" value="GBRI026414"/>
</dbReference>
<dbReference type="Proteomes" id="UP000091820">
    <property type="component" value="Unassembled WGS sequence"/>
</dbReference>